<accession>A0A8H4XPE1</accession>
<dbReference type="GO" id="GO:0001080">
    <property type="term" value="P:nitrogen catabolite activation of transcription from RNA polymerase II promoter"/>
    <property type="evidence" value="ECO:0007669"/>
    <property type="project" value="TreeGrafter"/>
</dbReference>
<dbReference type="GO" id="GO:0006351">
    <property type="term" value="P:DNA-templated transcription"/>
    <property type="evidence" value="ECO:0007669"/>
    <property type="project" value="InterPro"/>
</dbReference>
<dbReference type="InterPro" id="IPR050797">
    <property type="entry name" value="Carb_Metab_Trans_Reg"/>
</dbReference>
<dbReference type="PROSITE" id="PS00463">
    <property type="entry name" value="ZN2_CY6_FUNGAL_1"/>
    <property type="match status" value="1"/>
</dbReference>
<dbReference type="CDD" id="cd00067">
    <property type="entry name" value="GAL4"/>
    <property type="match status" value="1"/>
</dbReference>
<keyword evidence="2" id="KW-0539">Nucleus</keyword>
<keyword evidence="1" id="KW-0479">Metal-binding</keyword>
<gene>
    <name evidence="5" type="ORF">FZEAL_838</name>
</gene>
<evidence type="ECO:0000256" key="3">
    <source>
        <dbReference type="SAM" id="MobiDB-lite"/>
    </source>
</evidence>
<evidence type="ECO:0000313" key="6">
    <source>
        <dbReference type="Proteomes" id="UP000635477"/>
    </source>
</evidence>
<protein>
    <recommendedName>
        <fullName evidence="4">Zn(2)-C6 fungal-type domain-containing protein</fullName>
    </recommendedName>
</protein>
<dbReference type="PROSITE" id="PS50048">
    <property type="entry name" value="ZN2_CY6_FUNGAL_2"/>
    <property type="match status" value="1"/>
</dbReference>
<feature type="domain" description="Zn(2)-C6 fungal-type" evidence="4">
    <location>
        <begin position="39"/>
        <end position="68"/>
    </location>
</feature>
<keyword evidence="6" id="KW-1185">Reference proteome</keyword>
<comment type="caution">
    <text evidence="5">The sequence shown here is derived from an EMBL/GenBank/DDBJ whole genome shotgun (WGS) entry which is preliminary data.</text>
</comment>
<evidence type="ECO:0000256" key="2">
    <source>
        <dbReference type="ARBA" id="ARBA00023242"/>
    </source>
</evidence>
<evidence type="ECO:0000256" key="1">
    <source>
        <dbReference type="ARBA" id="ARBA00022723"/>
    </source>
</evidence>
<reference evidence="5" key="1">
    <citation type="journal article" date="2020" name="BMC Genomics">
        <title>Correction to: Identification and distribution of gene clusters required for synthesis of sphingolipid metabolism inhibitors in diverse species of the filamentous fungus Fusarium.</title>
        <authorList>
            <person name="Kim H.S."/>
            <person name="Lohmar J.M."/>
            <person name="Busman M."/>
            <person name="Brown D.W."/>
            <person name="Naumann T.A."/>
            <person name="Divon H.H."/>
            <person name="Lysoe E."/>
            <person name="Uhlig S."/>
            <person name="Proctor R.H."/>
        </authorList>
    </citation>
    <scope>NUCLEOTIDE SEQUENCE</scope>
    <source>
        <strain evidence="5">NRRL 22465</strain>
    </source>
</reference>
<dbReference type="GO" id="GO:0005634">
    <property type="term" value="C:nucleus"/>
    <property type="evidence" value="ECO:0007669"/>
    <property type="project" value="TreeGrafter"/>
</dbReference>
<dbReference type="SMART" id="SM00906">
    <property type="entry name" value="Fungal_trans"/>
    <property type="match status" value="1"/>
</dbReference>
<proteinExistence type="predicted"/>
<dbReference type="GO" id="GO:0000981">
    <property type="term" value="F:DNA-binding transcription factor activity, RNA polymerase II-specific"/>
    <property type="evidence" value="ECO:0007669"/>
    <property type="project" value="InterPro"/>
</dbReference>
<dbReference type="InterPro" id="IPR007219">
    <property type="entry name" value="XnlR_reg_dom"/>
</dbReference>
<feature type="compositionally biased region" description="Basic and acidic residues" evidence="3">
    <location>
        <begin position="1"/>
        <end position="12"/>
    </location>
</feature>
<dbReference type="GO" id="GO:0008270">
    <property type="term" value="F:zinc ion binding"/>
    <property type="evidence" value="ECO:0007669"/>
    <property type="project" value="InterPro"/>
</dbReference>
<evidence type="ECO:0000313" key="5">
    <source>
        <dbReference type="EMBL" id="KAF4983832.1"/>
    </source>
</evidence>
<evidence type="ECO:0000259" key="4">
    <source>
        <dbReference type="PROSITE" id="PS50048"/>
    </source>
</evidence>
<reference evidence="5" key="2">
    <citation type="submission" date="2020-05" db="EMBL/GenBank/DDBJ databases">
        <authorList>
            <person name="Kim H.-S."/>
            <person name="Proctor R.H."/>
            <person name="Brown D.W."/>
        </authorList>
    </citation>
    <scope>NUCLEOTIDE SEQUENCE</scope>
    <source>
        <strain evidence="5">NRRL 22465</strain>
    </source>
</reference>
<dbReference type="OrthoDB" id="2018619at2759"/>
<name>A0A8H4XPE1_9HYPO</name>
<sequence>MENRIDASEPERALSTPRKFSIRSNFGRPRQPRSRKNRPCDACRRRKTACVITTEPPCLFCKSRGLVCQSLADPDSLVPRVDPQTAGVSVSPASVLSTASPSASESVRQRSESAAVVHHGLVGQSGSVGEDLVVSSAASASPQDVPVHVVHELEDVPDRTTHSMGFASEQDPYFLDAFRSVLVSDLDEVDASFLQVYHGGPDPDDPPVHFLLLTDEFPAHRNEAKQAASDAIERIVWPHGPALVRLYFRHVHSALPVISKGRFLRQYSVAKQKVPASLRGAVYALACAFWRRDPSLVEPCPFEQHELINLAQESLRRELESPNLDRLQACMLLMHMIPPDIDSVETPYTWIMASQATACAQMIGLHQDPGKWNVAPWEKKLRRKLWWASYVTDCWSAVCHGNPPHIGRDSFNTPTPDLEDLRFDEDLAEDLHYLVDPRDTAFQVSDGARFLEMVKVARHLRSILDCSCHVNATAQTRTQLVVIRDKMKEWPSLIPSCLAVGPHPHNGPLHLSYYATQVLLFRGLMHPATRIAKATPGSNLRQWLSTALAEFELFTAFMACITEEELTGFWGRHGRSQFILCGNFLIYLFLLATEPCDVEAAYRLLERFHQSLQRLGSTTDIAAKMLLRPVILRIDSFFTQAAELIKSGRTGIVESPTVNL</sequence>
<dbReference type="SUPFAM" id="SSF57701">
    <property type="entry name" value="Zn2/Cys6 DNA-binding domain"/>
    <property type="match status" value="1"/>
</dbReference>
<organism evidence="5 6">
    <name type="scientific">Fusarium zealandicum</name>
    <dbReference type="NCBI Taxonomy" id="1053134"/>
    <lineage>
        <taxon>Eukaryota</taxon>
        <taxon>Fungi</taxon>
        <taxon>Dikarya</taxon>
        <taxon>Ascomycota</taxon>
        <taxon>Pezizomycotina</taxon>
        <taxon>Sordariomycetes</taxon>
        <taxon>Hypocreomycetidae</taxon>
        <taxon>Hypocreales</taxon>
        <taxon>Nectriaceae</taxon>
        <taxon>Fusarium</taxon>
        <taxon>Fusarium staphyleae species complex</taxon>
    </lineage>
</organism>
<dbReference type="EMBL" id="JABEYC010000046">
    <property type="protein sequence ID" value="KAF4983832.1"/>
    <property type="molecule type" value="Genomic_DNA"/>
</dbReference>
<dbReference type="Proteomes" id="UP000635477">
    <property type="component" value="Unassembled WGS sequence"/>
</dbReference>
<dbReference type="CDD" id="cd12148">
    <property type="entry name" value="fungal_TF_MHR"/>
    <property type="match status" value="1"/>
</dbReference>
<dbReference type="PANTHER" id="PTHR31668:SF23">
    <property type="entry name" value="ZN(II)2CYS6 TRANSCRIPTION FACTOR (EUROFUNG)"/>
    <property type="match status" value="1"/>
</dbReference>
<feature type="region of interest" description="Disordered" evidence="3">
    <location>
        <begin position="1"/>
        <end position="40"/>
    </location>
</feature>
<dbReference type="InterPro" id="IPR001138">
    <property type="entry name" value="Zn2Cys6_DnaBD"/>
</dbReference>
<dbReference type="GO" id="GO:0003677">
    <property type="term" value="F:DNA binding"/>
    <property type="evidence" value="ECO:0007669"/>
    <property type="project" value="InterPro"/>
</dbReference>
<dbReference type="PANTHER" id="PTHR31668">
    <property type="entry name" value="GLUCOSE TRANSPORT TRANSCRIPTION REGULATOR RGT1-RELATED-RELATED"/>
    <property type="match status" value="1"/>
</dbReference>
<dbReference type="Pfam" id="PF04082">
    <property type="entry name" value="Fungal_trans"/>
    <property type="match status" value="1"/>
</dbReference>
<dbReference type="InterPro" id="IPR036864">
    <property type="entry name" value="Zn2-C6_fun-type_DNA-bd_sf"/>
</dbReference>
<dbReference type="AlphaFoldDB" id="A0A8H4XPE1"/>